<name>A0ABT8FYQ4_9MICO</name>
<accession>A0ABT8FYQ4</accession>
<proteinExistence type="predicted"/>
<dbReference type="PROSITE" id="PS51318">
    <property type="entry name" value="TAT"/>
    <property type="match status" value="1"/>
</dbReference>
<comment type="caution">
    <text evidence="1">The sequence shown here is derived from an EMBL/GenBank/DDBJ whole genome shotgun (WGS) entry which is preliminary data.</text>
</comment>
<dbReference type="EMBL" id="JAUHPV010000002">
    <property type="protein sequence ID" value="MDN4472010.1"/>
    <property type="molecule type" value="Genomic_DNA"/>
</dbReference>
<reference evidence="1" key="1">
    <citation type="submission" date="2023-06" db="EMBL/GenBank/DDBJ databases">
        <title>SYSU T00b26.</title>
        <authorList>
            <person name="Gao L."/>
            <person name="Fang B.-Z."/>
            <person name="Li W.-J."/>
        </authorList>
    </citation>
    <scope>NUCLEOTIDE SEQUENCE</scope>
    <source>
        <strain evidence="1">SYSU T00b26</strain>
    </source>
</reference>
<sequence>MHDHHTDGPFNDGDVTELPTGLSRRQTLQGMAWAAPAILVATAVPAASSSGSVVLIPAGQGVQVGELTPRHWDDFWIGPRRAILIGFYVQNIGYDVPAATTVTLTVQVPVSGDDHAWGIGGTEGIPSGQPWTLASYSRADGWATLVLVSTAGSWGPYKGESVSNLWLATADDLKTAKNQVVTVTANATYQGGATTALASAEKIKAKQ</sequence>
<gene>
    <name evidence="1" type="ORF">QQX04_03265</name>
</gene>
<organism evidence="1 2">
    <name type="scientific">Demequina zhanjiangensis</name>
    <dbReference type="NCBI Taxonomy" id="3051659"/>
    <lineage>
        <taxon>Bacteria</taxon>
        <taxon>Bacillati</taxon>
        <taxon>Actinomycetota</taxon>
        <taxon>Actinomycetes</taxon>
        <taxon>Micrococcales</taxon>
        <taxon>Demequinaceae</taxon>
        <taxon>Demequina</taxon>
    </lineage>
</organism>
<evidence type="ECO:0000313" key="1">
    <source>
        <dbReference type="EMBL" id="MDN4472010.1"/>
    </source>
</evidence>
<dbReference type="Proteomes" id="UP001172738">
    <property type="component" value="Unassembled WGS sequence"/>
</dbReference>
<dbReference type="InterPro" id="IPR006311">
    <property type="entry name" value="TAT_signal"/>
</dbReference>
<dbReference type="RefSeq" id="WP_301126247.1">
    <property type="nucleotide sequence ID" value="NZ_JAUHPV010000002.1"/>
</dbReference>
<evidence type="ECO:0000313" key="2">
    <source>
        <dbReference type="Proteomes" id="UP001172738"/>
    </source>
</evidence>
<keyword evidence="2" id="KW-1185">Reference proteome</keyword>
<protein>
    <recommendedName>
        <fullName evidence="3">Tat (Twin-arginine translocation) pathway signal sequence</fullName>
    </recommendedName>
</protein>
<evidence type="ECO:0008006" key="3">
    <source>
        <dbReference type="Google" id="ProtNLM"/>
    </source>
</evidence>